<feature type="compositionally biased region" description="Basic residues" evidence="8">
    <location>
        <begin position="403"/>
        <end position="425"/>
    </location>
</feature>
<evidence type="ECO:0000313" key="11">
    <source>
        <dbReference type="Proteomes" id="UP001228049"/>
    </source>
</evidence>
<evidence type="ECO:0000256" key="5">
    <source>
        <dbReference type="ARBA" id="ARBA00022840"/>
    </source>
</evidence>
<dbReference type="PANTHER" id="PTHR24058:SF17">
    <property type="entry name" value="HOMEODOMAIN INTERACTING PROTEIN KINASE, ISOFORM D"/>
    <property type="match status" value="1"/>
</dbReference>
<dbReference type="Proteomes" id="UP001228049">
    <property type="component" value="Unassembled WGS sequence"/>
</dbReference>
<proteinExistence type="inferred from homology"/>
<dbReference type="PROSITE" id="PS00108">
    <property type="entry name" value="PROTEIN_KINASE_ST"/>
    <property type="match status" value="1"/>
</dbReference>
<evidence type="ECO:0000256" key="7">
    <source>
        <dbReference type="RuleBase" id="RU000304"/>
    </source>
</evidence>
<evidence type="ECO:0000256" key="2">
    <source>
        <dbReference type="ARBA" id="ARBA00022679"/>
    </source>
</evidence>
<evidence type="ECO:0000256" key="8">
    <source>
        <dbReference type="SAM" id="MobiDB-lite"/>
    </source>
</evidence>
<evidence type="ECO:0000256" key="4">
    <source>
        <dbReference type="ARBA" id="ARBA00022777"/>
    </source>
</evidence>
<dbReference type="InterPro" id="IPR017441">
    <property type="entry name" value="Protein_kinase_ATP_BS"/>
</dbReference>
<dbReference type="InterPro" id="IPR050494">
    <property type="entry name" value="Ser_Thr_dual-spec_kinase"/>
</dbReference>
<protein>
    <submittedName>
        <fullName evidence="10">Homeodomain-interacting protein kinase 1</fullName>
    </submittedName>
</protein>
<sequence length="489" mass="55387">MPDNFQVEEGAMLYSKSSAYEVQYLLGRGSFGEVAQCRKFATNENVAIKVIRSRHSIEDAKSEEDILKQMKLLNSHFFNIVVWNYSFQYKERYCIEFEKLDINLHEFLQNRSSMSLKLKEIRPIVQQLAIALDFLDVVDIVHGDLKPENIMMVDHVRQPLKVKLIDFGLAVNNSAQHTGETMQTLYYRSPEILLGNEFNGAIDVWSLGCIAAEMLTGNVLFPGSDEYDMLRHIILGIGEPPSHLLKAGMFTNIFFCATMREEEPPVWIFKTPLEGRNFELVPRTICNLRDLIKKSDKLSDNPKVCDCEHESFFDLLTKMLMVDAADRITPSQILEHALITMSHLSGDSKSCSHVKSCFSQSSDDEEDDDLEVASSSTAIPAGQTESGGLSSDEHTPFAGHTAEKKRKRDGGKTTKKTPLLKRKRDQAKPCSSSAKKRKTVNFNENLEDSVNKLLNKTVEVPSKKRKRADEETCPEERSGCKRRVNFFSP</sequence>
<dbReference type="SUPFAM" id="SSF56112">
    <property type="entry name" value="Protein kinase-like (PK-like)"/>
    <property type="match status" value="1"/>
</dbReference>
<evidence type="ECO:0000259" key="9">
    <source>
        <dbReference type="PROSITE" id="PS50011"/>
    </source>
</evidence>
<dbReference type="GO" id="GO:0003677">
    <property type="term" value="F:DNA binding"/>
    <property type="evidence" value="ECO:0007669"/>
    <property type="project" value="UniProtKB-KW"/>
</dbReference>
<organism evidence="10 11">
    <name type="scientific">Dissostichus eleginoides</name>
    <name type="common">Patagonian toothfish</name>
    <name type="synonym">Dissostichus amissus</name>
    <dbReference type="NCBI Taxonomy" id="100907"/>
    <lineage>
        <taxon>Eukaryota</taxon>
        <taxon>Metazoa</taxon>
        <taxon>Chordata</taxon>
        <taxon>Craniata</taxon>
        <taxon>Vertebrata</taxon>
        <taxon>Euteleostomi</taxon>
        <taxon>Actinopterygii</taxon>
        <taxon>Neopterygii</taxon>
        <taxon>Teleostei</taxon>
        <taxon>Neoteleostei</taxon>
        <taxon>Acanthomorphata</taxon>
        <taxon>Eupercaria</taxon>
        <taxon>Perciformes</taxon>
        <taxon>Notothenioidei</taxon>
        <taxon>Nototheniidae</taxon>
        <taxon>Dissostichus</taxon>
    </lineage>
</organism>
<keyword evidence="4 10" id="KW-0418">Kinase</keyword>
<evidence type="ECO:0000256" key="1">
    <source>
        <dbReference type="ARBA" id="ARBA00022527"/>
    </source>
</evidence>
<evidence type="ECO:0000313" key="10">
    <source>
        <dbReference type="EMBL" id="KAK1897402.1"/>
    </source>
</evidence>
<feature type="binding site" evidence="6">
    <location>
        <position position="49"/>
    </location>
    <ligand>
        <name>ATP</name>
        <dbReference type="ChEBI" id="CHEBI:30616"/>
    </ligand>
</feature>
<feature type="compositionally biased region" description="Acidic residues" evidence="8">
    <location>
        <begin position="362"/>
        <end position="371"/>
    </location>
</feature>
<keyword evidence="1 7" id="KW-0723">Serine/threonine-protein kinase</keyword>
<gene>
    <name evidence="10" type="ORF">KUDE01_016934</name>
</gene>
<keyword evidence="11" id="KW-1185">Reference proteome</keyword>
<dbReference type="PANTHER" id="PTHR24058">
    <property type="entry name" value="DUAL SPECIFICITY PROTEIN KINASE"/>
    <property type="match status" value="1"/>
</dbReference>
<keyword evidence="3 6" id="KW-0547">Nucleotide-binding</keyword>
<dbReference type="GO" id="GO:0004674">
    <property type="term" value="F:protein serine/threonine kinase activity"/>
    <property type="evidence" value="ECO:0007669"/>
    <property type="project" value="UniProtKB-KW"/>
</dbReference>
<comment type="similarity">
    <text evidence="7">Belongs to the protein kinase superfamily.</text>
</comment>
<name>A0AAD9C7K7_DISEL</name>
<keyword evidence="5 6" id="KW-0067">ATP-binding</keyword>
<dbReference type="EMBL" id="JASDAP010000009">
    <property type="protein sequence ID" value="KAK1897402.1"/>
    <property type="molecule type" value="Genomic_DNA"/>
</dbReference>
<dbReference type="InterPro" id="IPR008271">
    <property type="entry name" value="Ser/Thr_kinase_AS"/>
</dbReference>
<dbReference type="Pfam" id="PF00069">
    <property type="entry name" value="Pkinase"/>
    <property type="match status" value="1"/>
</dbReference>
<accession>A0AAD9C7K7</accession>
<dbReference type="PROSITE" id="PS00107">
    <property type="entry name" value="PROTEIN_KINASE_ATP"/>
    <property type="match status" value="1"/>
</dbReference>
<evidence type="ECO:0000256" key="6">
    <source>
        <dbReference type="PROSITE-ProRule" id="PRU10141"/>
    </source>
</evidence>
<dbReference type="InterPro" id="IPR000719">
    <property type="entry name" value="Prot_kinase_dom"/>
</dbReference>
<feature type="region of interest" description="Disordered" evidence="8">
    <location>
        <begin position="359"/>
        <end position="438"/>
    </location>
</feature>
<dbReference type="SMART" id="SM00220">
    <property type="entry name" value="S_TKc"/>
    <property type="match status" value="1"/>
</dbReference>
<keyword evidence="2" id="KW-0808">Transferase</keyword>
<dbReference type="Gene3D" id="1.10.510.10">
    <property type="entry name" value="Transferase(Phosphotransferase) domain 1"/>
    <property type="match status" value="1"/>
</dbReference>
<dbReference type="GO" id="GO:0005524">
    <property type="term" value="F:ATP binding"/>
    <property type="evidence" value="ECO:0007669"/>
    <property type="project" value="UniProtKB-UniRule"/>
</dbReference>
<dbReference type="GO" id="GO:0005634">
    <property type="term" value="C:nucleus"/>
    <property type="evidence" value="ECO:0007669"/>
    <property type="project" value="TreeGrafter"/>
</dbReference>
<dbReference type="GO" id="GO:0004713">
    <property type="term" value="F:protein tyrosine kinase activity"/>
    <property type="evidence" value="ECO:0007669"/>
    <property type="project" value="TreeGrafter"/>
</dbReference>
<feature type="domain" description="Protein kinase" evidence="9">
    <location>
        <begin position="20"/>
        <end position="339"/>
    </location>
</feature>
<dbReference type="PROSITE" id="PS50011">
    <property type="entry name" value="PROTEIN_KINASE_DOM"/>
    <property type="match status" value="1"/>
</dbReference>
<evidence type="ECO:0000256" key="3">
    <source>
        <dbReference type="ARBA" id="ARBA00022741"/>
    </source>
</evidence>
<keyword evidence="10" id="KW-0238">DNA-binding</keyword>
<dbReference type="AlphaFoldDB" id="A0AAD9C7K7"/>
<dbReference type="Gene3D" id="3.30.200.20">
    <property type="entry name" value="Phosphorylase Kinase, domain 1"/>
    <property type="match status" value="1"/>
</dbReference>
<dbReference type="InterPro" id="IPR011009">
    <property type="entry name" value="Kinase-like_dom_sf"/>
</dbReference>
<dbReference type="GO" id="GO:0005737">
    <property type="term" value="C:cytoplasm"/>
    <property type="evidence" value="ECO:0007669"/>
    <property type="project" value="TreeGrafter"/>
</dbReference>
<comment type="caution">
    <text evidence="10">The sequence shown here is derived from an EMBL/GenBank/DDBJ whole genome shotgun (WGS) entry which is preliminary data.</text>
</comment>
<reference evidence="10" key="1">
    <citation type="submission" date="2023-04" db="EMBL/GenBank/DDBJ databases">
        <title>Chromosome-level genome of Chaenocephalus aceratus.</title>
        <authorList>
            <person name="Park H."/>
        </authorList>
    </citation>
    <scope>NUCLEOTIDE SEQUENCE</scope>
    <source>
        <strain evidence="10">DE</strain>
        <tissue evidence="10">Muscle</tissue>
    </source>
</reference>
<keyword evidence="10" id="KW-0371">Homeobox</keyword>